<accession>A0ABN9Q131</accession>
<keyword evidence="3" id="KW-1185">Reference proteome</keyword>
<proteinExistence type="predicted"/>
<evidence type="ECO:0000256" key="1">
    <source>
        <dbReference type="SAM" id="MobiDB-lite"/>
    </source>
</evidence>
<evidence type="ECO:0000313" key="3">
    <source>
        <dbReference type="Proteomes" id="UP001189429"/>
    </source>
</evidence>
<name>A0ABN9Q131_9DINO</name>
<feature type="compositionally biased region" description="Low complexity" evidence="1">
    <location>
        <begin position="105"/>
        <end position="120"/>
    </location>
</feature>
<protein>
    <submittedName>
        <fullName evidence="2">Uncharacterized protein</fullName>
    </submittedName>
</protein>
<sequence length="199" mass="20996">MQPCTLDEHGRIFNRQHDAEFKLLSDFCAKLRGRESWWPFEGSGTLWSRKPLCASCIDAVRQVREMLPRLQLTVCVAAPPRGSNGASSSCPCALSTVARQREASAARASAAAEHAARPAGGRQGPPGSEACAELVPSSCSRESPVVVEHAPRAAVAREAPVSSAAAVERPRPLAREAWANSVAVAEQVSCSSAHGAADD</sequence>
<comment type="caution">
    <text evidence="2">The sequence shown here is derived from an EMBL/GenBank/DDBJ whole genome shotgun (WGS) entry which is preliminary data.</text>
</comment>
<dbReference type="Proteomes" id="UP001189429">
    <property type="component" value="Unassembled WGS sequence"/>
</dbReference>
<gene>
    <name evidence="2" type="ORF">PCOR1329_LOCUS7000</name>
</gene>
<dbReference type="EMBL" id="CAUYUJ010001891">
    <property type="protein sequence ID" value="CAK0798127.1"/>
    <property type="molecule type" value="Genomic_DNA"/>
</dbReference>
<organism evidence="2 3">
    <name type="scientific">Prorocentrum cordatum</name>
    <dbReference type="NCBI Taxonomy" id="2364126"/>
    <lineage>
        <taxon>Eukaryota</taxon>
        <taxon>Sar</taxon>
        <taxon>Alveolata</taxon>
        <taxon>Dinophyceae</taxon>
        <taxon>Prorocentrales</taxon>
        <taxon>Prorocentraceae</taxon>
        <taxon>Prorocentrum</taxon>
    </lineage>
</organism>
<feature type="region of interest" description="Disordered" evidence="1">
    <location>
        <begin position="105"/>
        <end position="133"/>
    </location>
</feature>
<evidence type="ECO:0000313" key="2">
    <source>
        <dbReference type="EMBL" id="CAK0798127.1"/>
    </source>
</evidence>
<reference evidence="2" key="1">
    <citation type="submission" date="2023-10" db="EMBL/GenBank/DDBJ databases">
        <authorList>
            <person name="Chen Y."/>
            <person name="Shah S."/>
            <person name="Dougan E. K."/>
            <person name="Thang M."/>
            <person name="Chan C."/>
        </authorList>
    </citation>
    <scope>NUCLEOTIDE SEQUENCE [LARGE SCALE GENOMIC DNA]</scope>
</reference>